<gene>
    <name evidence="2" type="ORF">GCM10008957_00580</name>
</gene>
<dbReference type="InterPro" id="IPR012337">
    <property type="entry name" value="RNaseH-like_sf"/>
</dbReference>
<sequence length="353" mass="39039">MRIRLDPWPIDTQGGQLSLTPFESGELIDVETPRWAAIAPRDVPKRLETVYVVDGKPRMEARLLIEDDEGSSSFAGYGAFVVGAVKLCPHGSRPAELEDVRASRILAHGPGLSVQAARLSPRHPQTGALEYTPSGFQDDQPTAPAAHLQQLMLRAEQELSHGLASRVPFDEDDDRERLTSLTIQDGTLRGRNMGGAVVGCVKTMQTMYLPPDRISLLSELKPGERTPILHLKYGNNRVTRFTWYVRLCEAPAYLHPLAGVMRLEMYAPEESDFLPPIVRAVASLSGRLLCRLGSAAHKDSRAPQNLIPTAALEQAMSRSMGDARLVERRIRTHIMREMNVPAEDLRGAAWSLN</sequence>
<evidence type="ECO:0000313" key="2">
    <source>
        <dbReference type="EMBL" id="GGQ92536.1"/>
    </source>
</evidence>
<dbReference type="Proteomes" id="UP000603865">
    <property type="component" value="Unassembled WGS sequence"/>
</dbReference>
<protein>
    <submittedName>
        <fullName evidence="2">Nuclease</fullName>
    </submittedName>
</protein>
<name>A0A918F055_9DEIO</name>
<proteinExistence type="predicted"/>
<dbReference type="RefSeq" id="WP_189087483.1">
    <property type="nucleotide sequence ID" value="NZ_BMQL01000001.1"/>
</dbReference>
<dbReference type="SUPFAM" id="SSF53098">
    <property type="entry name" value="Ribonuclease H-like"/>
    <property type="match status" value="1"/>
</dbReference>
<evidence type="ECO:0000313" key="3">
    <source>
        <dbReference type="Proteomes" id="UP000603865"/>
    </source>
</evidence>
<keyword evidence="3" id="KW-1185">Reference proteome</keyword>
<dbReference type="Pfam" id="PF09376">
    <property type="entry name" value="NurA"/>
    <property type="match status" value="1"/>
</dbReference>
<accession>A0A918F055</accession>
<reference evidence="2" key="2">
    <citation type="submission" date="2020-09" db="EMBL/GenBank/DDBJ databases">
        <authorList>
            <person name="Sun Q."/>
            <person name="Ohkuma M."/>
        </authorList>
    </citation>
    <scope>NUCLEOTIDE SEQUENCE</scope>
    <source>
        <strain evidence="2">JCM 31311</strain>
    </source>
</reference>
<organism evidence="2 3">
    <name type="scientific">Deinococcus ruber</name>
    <dbReference type="NCBI Taxonomy" id="1848197"/>
    <lineage>
        <taxon>Bacteria</taxon>
        <taxon>Thermotogati</taxon>
        <taxon>Deinococcota</taxon>
        <taxon>Deinococci</taxon>
        <taxon>Deinococcales</taxon>
        <taxon>Deinococcaceae</taxon>
        <taxon>Deinococcus</taxon>
    </lineage>
</organism>
<feature type="domain" description="NurA" evidence="1">
    <location>
        <begin position="49"/>
        <end position="306"/>
    </location>
</feature>
<dbReference type="EMBL" id="BMQL01000001">
    <property type="protein sequence ID" value="GGQ92536.1"/>
    <property type="molecule type" value="Genomic_DNA"/>
</dbReference>
<evidence type="ECO:0000259" key="1">
    <source>
        <dbReference type="Pfam" id="PF09376"/>
    </source>
</evidence>
<dbReference type="InterPro" id="IPR018977">
    <property type="entry name" value="NurA_domain"/>
</dbReference>
<dbReference type="AlphaFoldDB" id="A0A918F055"/>
<reference evidence="2" key="1">
    <citation type="journal article" date="2014" name="Int. J. Syst. Evol. Microbiol.">
        <title>Complete genome sequence of Corynebacterium casei LMG S-19264T (=DSM 44701T), isolated from a smear-ripened cheese.</title>
        <authorList>
            <consortium name="US DOE Joint Genome Institute (JGI-PGF)"/>
            <person name="Walter F."/>
            <person name="Albersmeier A."/>
            <person name="Kalinowski J."/>
            <person name="Ruckert C."/>
        </authorList>
    </citation>
    <scope>NUCLEOTIDE SEQUENCE</scope>
    <source>
        <strain evidence="2">JCM 31311</strain>
    </source>
</reference>
<comment type="caution">
    <text evidence="2">The sequence shown here is derived from an EMBL/GenBank/DDBJ whole genome shotgun (WGS) entry which is preliminary data.</text>
</comment>